<evidence type="ECO:0000313" key="2">
    <source>
        <dbReference type="EMBL" id="CRK29149.1"/>
    </source>
</evidence>
<feature type="compositionally biased region" description="Polar residues" evidence="1">
    <location>
        <begin position="14"/>
        <end position="32"/>
    </location>
</feature>
<dbReference type="AlphaFoldDB" id="A0A0G4M4F3"/>
<dbReference type="Proteomes" id="UP000045706">
    <property type="component" value="Unassembled WGS sequence"/>
</dbReference>
<reference evidence="3" key="1">
    <citation type="submission" date="2015-05" db="EMBL/GenBank/DDBJ databases">
        <authorList>
            <person name="Fogelqvist Johan"/>
        </authorList>
    </citation>
    <scope>NUCLEOTIDE SEQUENCE [LARGE SCALE GENOMIC DNA]</scope>
</reference>
<evidence type="ECO:0000313" key="3">
    <source>
        <dbReference type="Proteomes" id="UP000045706"/>
    </source>
</evidence>
<evidence type="ECO:0000256" key="1">
    <source>
        <dbReference type="SAM" id="MobiDB-lite"/>
    </source>
</evidence>
<proteinExistence type="predicted"/>
<feature type="region of interest" description="Disordered" evidence="1">
    <location>
        <begin position="1"/>
        <end position="32"/>
    </location>
</feature>
<dbReference type="EMBL" id="CVQI01021890">
    <property type="protein sequence ID" value="CRK29149.1"/>
    <property type="molecule type" value="Genomic_DNA"/>
</dbReference>
<accession>A0A0G4M4F3</accession>
<gene>
    <name evidence="2" type="ORF">BN1723_014240</name>
</gene>
<organism evidence="2 3">
    <name type="scientific">Verticillium longisporum</name>
    <name type="common">Verticillium dahliae var. longisporum</name>
    <dbReference type="NCBI Taxonomy" id="100787"/>
    <lineage>
        <taxon>Eukaryota</taxon>
        <taxon>Fungi</taxon>
        <taxon>Dikarya</taxon>
        <taxon>Ascomycota</taxon>
        <taxon>Pezizomycotina</taxon>
        <taxon>Sordariomycetes</taxon>
        <taxon>Hypocreomycetidae</taxon>
        <taxon>Glomerellales</taxon>
        <taxon>Plectosphaerellaceae</taxon>
        <taxon>Verticillium</taxon>
    </lineage>
</organism>
<name>A0A0G4M4F3_VERLO</name>
<protein>
    <submittedName>
        <fullName evidence="2">Uncharacterized protein</fullName>
    </submittedName>
</protein>
<sequence length="32" mass="3428">MPLTPSMGDDPHINNHNGHGTTPRTNTNSQAN</sequence>